<dbReference type="EC" id="2.4.-.-" evidence="2"/>
<evidence type="ECO:0000259" key="1">
    <source>
        <dbReference type="Pfam" id="PF00535"/>
    </source>
</evidence>
<keyword evidence="2" id="KW-0328">Glycosyltransferase</keyword>
<evidence type="ECO:0000313" key="2">
    <source>
        <dbReference type="EMBL" id="MCW3170513.1"/>
    </source>
</evidence>
<dbReference type="PANTHER" id="PTHR22916">
    <property type="entry name" value="GLYCOSYLTRANSFERASE"/>
    <property type="match status" value="1"/>
</dbReference>
<dbReference type="Gene3D" id="3.90.550.10">
    <property type="entry name" value="Spore Coat Polysaccharide Biosynthesis Protein SpsA, Chain A"/>
    <property type="match status" value="1"/>
</dbReference>
<accession>A0ABT3I3S9</accession>
<keyword evidence="2" id="KW-0808">Transferase</keyword>
<protein>
    <submittedName>
        <fullName evidence="2">Glycosyltransferase</fullName>
        <ecNumber evidence="2">2.4.-.-</ecNumber>
    </submittedName>
</protein>
<dbReference type="SUPFAM" id="SSF53448">
    <property type="entry name" value="Nucleotide-diphospho-sugar transferases"/>
    <property type="match status" value="1"/>
</dbReference>
<dbReference type="EMBL" id="JAPDHW010000021">
    <property type="protein sequence ID" value="MCW3170513.1"/>
    <property type="molecule type" value="Genomic_DNA"/>
</dbReference>
<dbReference type="InterPro" id="IPR029044">
    <property type="entry name" value="Nucleotide-diphossugar_trans"/>
</dbReference>
<dbReference type="GO" id="GO:0016757">
    <property type="term" value="F:glycosyltransferase activity"/>
    <property type="evidence" value="ECO:0007669"/>
    <property type="project" value="UniProtKB-KW"/>
</dbReference>
<keyword evidence="3" id="KW-1185">Reference proteome</keyword>
<evidence type="ECO:0000313" key="3">
    <source>
        <dbReference type="Proteomes" id="UP001163731"/>
    </source>
</evidence>
<feature type="domain" description="Glycosyltransferase 2-like" evidence="1">
    <location>
        <begin position="7"/>
        <end position="178"/>
    </location>
</feature>
<comment type="caution">
    <text evidence="2">The sequence shown here is derived from an EMBL/GenBank/DDBJ whole genome shotgun (WGS) entry which is preliminary data.</text>
</comment>
<proteinExistence type="predicted"/>
<sequence length="318" mass="37066">MNKIKVSVVMITYAHEKFIEQAINGILLQKCNFNVEILIANDHSPDQTDDKIQGLLKNIFPDNISINYILREKNWGMLPNFFDTLSKASGDYIALCEGDDYWIDSLKLQKQVDFLEKNTEIGLVATDFNILYEATNKIEKSLFKNKPDRFPIYTNFEQFLLAAGYMAPCTWLLRREYLPKFNEKYVDGTFPWLLDIFAKTKVHVLEDTTTVYRYLNESASHSKSLQKLYEVSKGVLQIQLDYVNLYQLDENFTLKVLKKHYSSILPIIVALGNKEEIRNASRYIPDIERSYKDKILLTISSMPLSKEIMKLALYYKNK</sequence>
<dbReference type="Proteomes" id="UP001163731">
    <property type="component" value="Unassembled WGS sequence"/>
</dbReference>
<dbReference type="Pfam" id="PF00535">
    <property type="entry name" value="Glycos_transf_2"/>
    <property type="match status" value="1"/>
</dbReference>
<dbReference type="RefSeq" id="WP_264751651.1">
    <property type="nucleotide sequence ID" value="NZ_JAPDHW010000021.1"/>
</dbReference>
<reference evidence="2" key="1">
    <citation type="submission" date="2022-10" db="EMBL/GenBank/DDBJ databases">
        <title>Chryseobacterium babae sp. nov. isolated from the gut of the beetle Oryctes rhinoceros, and Chryseobacterium kimseyorum sp. nov., isolated from a stick insect rearing cage.</title>
        <authorList>
            <person name="Shelomi M."/>
            <person name="Han C.-J."/>
            <person name="Chen W.-M."/>
            <person name="Chen H.-K."/>
            <person name="Liaw S.-J."/>
            <person name="Muhle E."/>
            <person name="Clermont D."/>
        </authorList>
    </citation>
    <scope>NUCLEOTIDE SEQUENCE</scope>
    <source>
        <strain evidence="2">09-1422</strain>
    </source>
</reference>
<dbReference type="PANTHER" id="PTHR22916:SF3">
    <property type="entry name" value="UDP-GLCNAC:BETAGAL BETA-1,3-N-ACETYLGLUCOSAMINYLTRANSFERASE-LIKE PROTEIN 1"/>
    <property type="match status" value="1"/>
</dbReference>
<gene>
    <name evidence="2" type="ORF">OMO38_18450</name>
</gene>
<name>A0ABT3I3S9_9FLAO</name>
<organism evidence="2 3">
    <name type="scientific">Chryseobacterium kimseyorum</name>
    <dbReference type="NCBI Taxonomy" id="2984028"/>
    <lineage>
        <taxon>Bacteria</taxon>
        <taxon>Pseudomonadati</taxon>
        <taxon>Bacteroidota</taxon>
        <taxon>Flavobacteriia</taxon>
        <taxon>Flavobacteriales</taxon>
        <taxon>Weeksellaceae</taxon>
        <taxon>Chryseobacterium group</taxon>
        <taxon>Chryseobacterium</taxon>
    </lineage>
</organism>
<dbReference type="InterPro" id="IPR001173">
    <property type="entry name" value="Glyco_trans_2-like"/>
</dbReference>